<organism evidence="1 2">
    <name type="scientific">Bacillus phage CAM003</name>
    <dbReference type="NCBI Taxonomy" id="1486657"/>
    <lineage>
        <taxon>Viruses</taxon>
        <taxon>Duplodnaviria</taxon>
        <taxon>Heunggongvirae</taxon>
        <taxon>Uroviricota</taxon>
        <taxon>Caudoviricetes</taxon>
        <taxon>Herelleviridae</taxon>
        <taxon>Bastillevirinae</taxon>
        <taxon>Bastillevirus</taxon>
        <taxon>Bastillevirus CAM003</taxon>
    </lineage>
</organism>
<dbReference type="EMBL" id="KJ489397">
    <property type="protein sequence ID" value="AHZ09709.1"/>
    <property type="molecule type" value="Genomic_DNA"/>
</dbReference>
<name>A0A024AZG3_9CAUD</name>
<evidence type="ECO:0000313" key="2">
    <source>
        <dbReference type="Proteomes" id="UP000026902"/>
    </source>
</evidence>
<proteinExistence type="predicted"/>
<evidence type="ECO:0000313" key="1">
    <source>
        <dbReference type="EMBL" id="AHZ09709.1"/>
    </source>
</evidence>
<dbReference type="Proteomes" id="UP000026902">
    <property type="component" value="Segment"/>
</dbReference>
<accession>A0A024AZG3</accession>
<sequence length="79" mass="8812">MKRRYLKSIKAEVKASKKGLKELYRIVAVAPKGLYNSALGNFRAGLDAHANKYGNNVSKVYNAVHEGFMCTYFGKVAQK</sequence>
<dbReference type="RefSeq" id="YP_009037175.1">
    <property type="nucleotide sequence ID" value="NC_024216.1"/>
</dbReference>
<dbReference type="GeneID" id="19526575"/>
<dbReference type="KEGG" id="vg:19526575"/>
<protein>
    <submittedName>
        <fullName evidence="1">Uncharacterized protein</fullName>
    </submittedName>
</protein>
<reference evidence="2" key="1">
    <citation type="submission" date="2014-09" db="EMBL/GenBank/DDBJ databases">
        <authorList>
            <person name="Sauder A.B."/>
            <person name="McKenzie Q.R."/>
            <person name="Temple L.M."/>
            <person name="Alexis B.K."/>
            <person name="Al-Atrache Z."/>
            <person name="Lewis L.O."/>
            <person name="Loesser-Casey K.E."/>
            <person name="Mitchell K.J."/>
        </authorList>
    </citation>
    <scope>NUCLEOTIDE SEQUENCE [LARGE SCALE GENOMIC DNA]</scope>
</reference>
<keyword evidence="2" id="KW-1185">Reference proteome</keyword>